<feature type="transmembrane region" description="Helical" evidence="3">
    <location>
        <begin position="245"/>
        <end position="267"/>
    </location>
</feature>
<dbReference type="PANTHER" id="PTHR43767:SF1">
    <property type="entry name" value="NONRIBOSOMAL PEPTIDE SYNTHASE PES1 (EUROFUNG)-RELATED"/>
    <property type="match status" value="1"/>
</dbReference>
<keyword evidence="2 6" id="KW-0436">Ligase</keyword>
<dbReference type="Proteomes" id="UP000732377">
    <property type="component" value="Unassembled WGS sequence"/>
</dbReference>
<name>A0A953I118_SYMTR</name>
<dbReference type="GO" id="GO:0016878">
    <property type="term" value="F:acid-thiol ligase activity"/>
    <property type="evidence" value="ECO:0007669"/>
    <property type="project" value="UniProtKB-ARBA"/>
</dbReference>
<evidence type="ECO:0000313" key="6">
    <source>
        <dbReference type="EMBL" id="MBY6276422.1"/>
    </source>
</evidence>
<evidence type="ECO:0000259" key="4">
    <source>
        <dbReference type="Pfam" id="PF00501"/>
    </source>
</evidence>
<evidence type="ECO:0000256" key="1">
    <source>
        <dbReference type="ARBA" id="ARBA00006432"/>
    </source>
</evidence>
<reference evidence="6" key="1">
    <citation type="submission" date="2017-11" db="EMBL/GenBank/DDBJ databases">
        <title>Three new genomes from thermophilic consortium.</title>
        <authorList>
            <person name="Quaggio R."/>
            <person name="Amgarten D."/>
            <person name="Setubal J.C."/>
        </authorList>
    </citation>
    <scope>NUCLEOTIDE SEQUENCE</scope>
    <source>
        <strain evidence="6">ZCTH01-B2</strain>
    </source>
</reference>
<keyword evidence="3" id="KW-0812">Transmembrane</keyword>
<dbReference type="Pfam" id="PF00501">
    <property type="entry name" value="AMP-binding"/>
    <property type="match status" value="1"/>
</dbReference>
<dbReference type="PANTHER" id="PTHR43767">
    <property type="entry name" value="LONG-CHAIN-FATTY-ACID--COA LIGASE"/>
    <property type="match status" value="1"/>
</dbReference>
<protein>
    <submittedName>
        <fullName evidence="6">Long-chain fatty acid--CoA ligase</fullName>
    </submittedName>
</protein>
<dbReference type="Gene3D" id="3.30.300.30">
    <property type="match status" value="1"/>
</dbReference>
<evidence type="ECO:0000256" key="2">
    <source>
        <dbReference type="ARBA" id="ARBA00022598"/>
    </source>
</evidence>
<keyword evidence="3" id="KW-0472">Membrane</keyword>
<dbReference type="InterPro" id="IPR025110">
    <property type="entry name" value="AMP-bd_C"/>
</dbReference>
<comment type="similarity">
    <text evidence="1">Belongs to the ATP-dependent AMP-binding enzyme family.</text>
</comment>
<feature type="transmembrane region" description="Helical" evidence="3">
    <location>
        <begin position="92"/>
        <end position="111"/>
    </location>
</feature>
<dbReference type="InterPro" id="IPR050237">
    <property type="entry name" value="ATP-dep_AMP-bd_enzyme"/>
</dbReference>
<dbReference type="FunFam" id="3.30.300.30:FF:000008">
    <property type="entry name" value="2,3-dihydroxybenzoate-AMP ligase"/>
    <property type="match status" value="1"/>
</dbReference>
<evidence type="ECO:0000256" key="3">
    <source>
        <dbReference type="SAM" id="Phobius"/>
    </source>
</evidence>
<organism evidence="6 7">
    <name type="scientific">Symbiobacterium thermophilum</name>
    <dbReference type="NCBI Taxonomy" id="2734"/>
    <lineage>
        <taxon>Bacteria</taxon>
        <taxon>Bacillati</taxon>
        <taxon>Bacillota</taxon>
        <taxon>Clostridia</taxon>
        <taxon>Eubacteriales</taxon>
        <taxon>Symbiobacteriaceae</taxon>
        <taxon>Symbiobacterium</taxon>
    </lineage>
</organism>
<dbReference type="Gene3D" id="3.40.50.12780">
    <property type="entry name" value="N-terminal domain of ligase-like"/>
    <property type="match status" value="1"/>
</dbReference>
<proteinExistence type="inferred from homology"/>
<evidence type="ECO:0000259" key="5">
    <source>
        <dbReference type="Pfam" id="PF13193"/>
    </source>
</evidence>
<dbReference type="RefSeq" id="WP_273379454.1">
    <property type="nucleotide sequence ID" value="NZ_PIUK01000080.1"/>
</dbReference>
<dbReference type="Pfam" id="PF13193">
    <property type="entry name" value="AMP-binding_C"/>
    <property type="match status" value="1"/>
</dbReference>
<keyword evidence="3" id="KW-1133">Transmembrane helix</keyword>
<dbReference type="InterPro" id="IPR042099">
    <property type="entry name" value="ANL_N_sf"/>
</dbReference>
<dbReference type="AlphaFoldDB" id="A0A953I118"/>
<dbReference type="EMBL" id="PIUK01000080">
    <property type="protein sequence ID" value="MBY6276422.1"/>
    <property type="molecule type" value="Genomic_DNA"/>
</dbReference>
<sequence>MSSPYAAKPWLKAYPPQVPPQLVYEDRALYDLLVRAAQRHGDATATVFYGARLTYRQLHEQARRVASGLIRLGVRKGDRVAVMLPNCPQAVIAYYGALMAGAVVVMVNPLYMPRELRHQVDDSGARVMIAIDLAYLKVNQLNLEHVVYTGMQDYMPAPVRWIAPLKLKPPRIAYRKGVLPWASLVGAEPIAEPVPVNPADDLALLQYTGATTGLPKGCMLTHRNLVANVLQTEAWLYRARRGPALVTLAALPFFHVYGMTTLMNFTIHVGGTMVLQPKFEAREAVKLIQKYRPSIFPGAPTMYVALNNLPDVQKYRLDSIEACISGAAPLPVEVQAEFERLTGGRLVEGYGLTEASPVTHANPIWDRRKEGSIGLPWPDTECRIVDPETGEDVPVGEVGELLVRGPQVMKGYWNLPEATAETLRDGWLHTGDMARMDEEGYFYIVDRKKDLIIAGGFNIYPREVEEVLYLHRGVKEAAVVGVPDPYRGETVKAFIVPREGVTLDPEEIKQFCRQHLAAYKIPRIIEFRDELPKSLVGKVLRRVLLEEEQSRKGVV</sequence>
<dbReference type="InterPro" id="IPR045851">
    <property type="entry name" value="AMP-bd_C_sf"/>
</dbReference>
<evidence type="ECO:0000313" key="7">
    <source>
        <dbReference type="Proteomes" id="UP000732377"/>
    </source>
</evidence>
<dbReference type="SUPFAM" id="SSF56801">
    <property type="entry name" value="Acetyl-CoA synthetase-like"/>
    <property type="match status" value="1"/>
</dbReference>
<feature type="domain" description="AMP-dependent synthetase/ligase" evidence="4">
    <location>
        <begin position="35"/>
        <end position="413"/>
    </location>
</feature>
<gene>
    <name evidence="6" type="ORF">CWE10_09450</name>
</gene>
<dbReference type="InterPro" id="IPR000873">
    <property type="entry name" value="AMP-dep_synth/lig_dom"/>
</dbReference>
<feature type="domain" description="AMP-binding enzyme C-terminal" evidence="5">
    <location>
        <begin position="463"/>
        <end position="538"/>
    </location>
</feature>
<comment type="caution">
    <text evidence="6">The sequence shown here is derived from an EMBL/GenBank/DDBJ whole genome shotgun (WGS) entry which is preliminary data.</text>
</comment>
<dbReference type="FunFam" id="3.40.50.12780:FF:000003">
    <property type="entry name" value="Long-chain-fatty-acid--CoA ligase FadD"/>
    <property type="match status" value="1"/>
</dbReference>
<dbReference type="CDD" id="cd05936">
    <property type="entry name" value="FC-FACS_FadD_like"/>
    <property type="match status" value="1"/>
</dbReference>
<accession>A0A953I118</accession>